<dbReference type="InterPro" id="IPR050571">
    <property type="entry name" value="Class-IV_PLP-Dep_Aminotrnsfr"/>
</dbReference>
<dbReference type="PANTHER" id="PTHR42743:SF2">
    <property type="entry name" value="AMINODEOXYCHORISMATE LYASE"/>
    <property type="match status" value="1"/>
</dbReference>
<dbReference type="InterPro" id="IPR001544">
    <property type="entry name" value="Aminotrans_IV"/>
</dbReference>
<dbReference type="Gene3D" id="3.30.470.10">
    <property type="match status" value="1"/>
</dbReference>
<evidence type="ECO:0000313" key="4">
    <source>
        <dbReference type="Proteomes" id="UP001055429"/>
    </source>
</evidence>
<evidence type="ECO:0000256" key="2">
    <source>
        <dbReference type="ARBA" id="ARBA00014472"/>
    </source>
</evidence>
<keyword evidence="3" id="KW-0032">Aminotransferase</keyword>
<keyword evidence="4" id="KW-1185">Reference proteome</keyword>
<evidence type="ECO:0000256" key="1">
    <source>
        <dbReference type="ARBA" id="ARBA00009320"/>
    </source>
</evidence>
<proteinExistence type="inferred from homology"/>
<dbReference type="NCBIfam" id="NF006734">
    <property type="entry name" value="PRK09266.1"/>
    <property type="match status" value="1"/>
</dbReference>
<dbReference type="RefSeq" id="WP_250202175.1">
    <property type="nucleotide sequence ID" value="NZ_CP097649.1"/>
</dbReference>
<dbReference type="PANTHER" id="PTHR42743">
    <property type="entry name" value="AMINO-ACID AMINOTRANSFERASE"/>
    <property type="match status" value="1"/>
</dbReference>
<organism evidence="3 4">
    <name type="scientific">Brevundimonas albigilva</name>
    <dbReference type="NCBI Taxonomy" id="1312364"/>
    <lineage>
        <taxon>Bacteria</taxon>
        <taxon>Pseudomonadati</taxon>
        <taxon>Pseudomonadota</taxon>
        <taxon>Alphaproteobacteria</taxon>
        <taxon>Caulobacterales</taxon>
        <taxon>Caulobacteraceae</taxon>
        <taxon>Brevundimonas</taxon>
    </lineage>
</organism>
<dbReference type="Pfam" id="PF01063">
    <property type="entry name" value="Aminotran_4"/>
    <property type="match status" value="1"/>
</dbReference>
<name>A0ABY4ST98_9CAUL</name>
<comment type="similarity">
    <text evidence="1">Belongs to the class-IV pyridoxal-phosphate-dependent aminotransferase family.</text>
</comment>
<dbReference type="Gene3D" id="3.20.10.10">
    <property type="entry name" value="D-amino Acid Aminotransferase, subunit A, domain 2"/>
    <property type="match status" value="1"/>
</dbReference>
<reference evidence="3" key="1">
    <citation type="submission" date="2022-05" db="EMBL/GenBank/DDBJ databases">
        <title>Brevundimonas albigilva TT17 genome sequence.</title>
        <authorList>
            <person name="Lee K."/>
            <person name="Son H."/>
        </authorList>
    </citation>
    <scope>NUCLEOTIDE SEQUENCE</scope>
    <source>
        <strain evidence="3">TT17</strain>
    </source>
</reference>
<dbReference type="InterPro" id="IPR043132">
    <property type="entry name" value="BCAT-like_C"/>
</dbReference>
<dbReference type="SUPFAM" id="SSF56752">
    <property type="entry name" value="D-aminoacid aminotransferase-like PLP-dependent enzymes"/>
    <property type="match status" value="1"/>
</dbReference>
<gene>
    <name evidence="3" type="ORF">M8231_02575</name>
</gene>
<protein>
    <recommendedName>
        <fullName evidence="2">Probable branched-chain-amino-acid aminotransferase</fullName>
    </recommendedName>
</protein>
<sequence>MSNARDILIDGGPASLDDLAHQAVVNYGAYTSFRVEGGGVRGLDLHLARLEASAVELFGESPGEAALRRHMTSAVGDRTDGWLRVSLFSPEIGHRAPTFVGPPRVMTRFSPPPPPLADRVRVTAVVHVREAPHLKHLATFGLVRARRAARTAGFDDALFTDADGWISEGTLWNVGFLAGGRIVWPQGPMLAGVTQALIGRGLAQAGLGAETRPVHRDDLPGFDGAFLCNSATPACTITAVDDVTFAGDPDALQKIVRAWSMQPLQPLGR</sequence>
<accession>A0ABY4ST98</accession>
<dbReference type="InterPro" id="IPR036038">
    <property type="entry name" value="Aminotransferase-like"/>
</dbReference>
<keyword evidence="3" id="KW-0808">Transferase</keyword>
<evidence type="ECO:0000313" key="3">
    <source>
        <dbReference type="EMBL" id="URI15895.1"/>
    </source>
</evidence>
<dbReference type="InterPro" id="IPR043131">
    <property type="entry name" value="BCAT-like_N"/>
</dbReference>
<dbReference type="GO" id="GO:0008483">
    <property type="term" value="F:transaminase activity"/>
    <property type="evidence" value="ECO:0007669"/>
    <property type="project" value="UniProtKB-KW"/>
</dbReference>
<dbReference type="Proteomes" id="UP001055429">
    <property type="component" value="Chromosome"/>
</dbReference>
<dbReference type="EMBL" id="CP097649">
    <property type="protein sequence ID" value="URI15895.1"/>
    <property type="molecule type" value="Genomic_DNA"/>
</dbReference>